<keyword evidence="2" id="KW-1185">Reference proteome</keyword>
<evidence type="ECO:0000313" key="1">
    <source>
        <dbReference type="EMBL" id="KAI4830182.1"/>
    </source>
</evidence>
<gene>
    <name evidence="1" type="ORF">KUCAC02_001832</name>
</gene>
<name>A0ACB9XRV6_CHAAC</name>
<dbReference type="EMBL" id="CM043787">
    <property type="protein sequence ID" value="KAI4830182.1"/>
    <property type="molecule type" value="Genomic_DNA"/>
</dbReference>
<organism evidence="1 2">
    <name type="scientific">Chaenocephalus aceratus</name>
    <name type="common">Blackfin icefish</name>
    <name type="synonym">Chaenichthys aceratus</name>
    <dbReference type="NCBI Taxonomy" id="36190"/>
    <lineage>
        <taxon>Eukaryota</taxon>
        <taxon>Metazoa</taxon>
        <taxon>Chordata</taxon>
        <taxon>Craniata</taxon>
        <taxon>Vertebrata</taxon>
        <taxon>Euteleostomi</taxon>
        <taxon>Actinopterygii</taxon>
        <taxon>Neopterygii</taxon>
        <taxon>Teleostei</taxon>
        <taxon>Neoteleostei</taxon>
        <taxon>Acanthomorphata</taxon>
        <taxon>Eupercaria</taxon>
        <taxon>Perciformes</taxon>
        <taxon>Notothenioidei</taxon>
        <taxon>Channichthyidae</taxon>
        <taxon>Chaenocephalus</taxon>
    </lineage>
</organism>
<sequence>MNPLSCSGDFVVTMSIDPTQPSTSKQSKPPPSTNWNICVLCQVVTDEYLQCPFRSTKQPIDRGYASLAEDILRFHILQHMPMDLNLERLDDVNGIEYTLKAHRAE</sequence>
<comment type="caution">
    <text evidence="1">The sequence shown here is derived from an EMBL/GenBank/DDBJ whole genome shotgun (WGS) entry which is preliminary data.</text>
</comment>
<accession>A0ACB9XRV6</accession>
<reference evidence="1" key="1">
    <citation type="submission" date="2022-05" db="EMBL/GenBank/DDBJ databases">
        <title>Chromosome-level genome of Chaenocephalus aceratus.</title>
        <authorList>
            <person name="Park H."/>
        </authorList>
    </citation>
    <scope>NUCLEOTIDE SEQUENCE</scope>
    <source>
        <strain evidence="1">KU_202001</strain>
    </source>
</reference>
<dbReference type="Proteomes" id="UP001057452">
    <property type="component" value="Chromosome 3"/>
</dbReference>
<protein>
    <submittedName>
        <fullName evidence="1">Uncharacterized protein</fullName>
    </submittedName>
</protein>
<proteinExistence type="predicted"/>
<evidence type="ECO:0000313" key="2">
    <source>
        <dbReference type="Proteomes" id="UP001057452"/>
    </source>
</evidence>